<dbReference type="AlphaFoldDB" id="A0A2V2LF98"/>
<dbReference type="RefSeq" id="WP_109812450.1">
    <property type="nucleotide sequence ID" value="NZ_QGKU01000047.1"/>
</dbReference>
<keyword evidence="3" id="KW-0548">Nucleotidyltransferase</keyword>
<evidence type="ECO:0000256" key="1">
    <source>
        <dbReference type="ARBA" id="ARBA00012417"/>
    </source>
</evidence>
<dbReference type="EC" id="2.7.7.7" evidence="1"/>
<keyword evidence="4" id="KW-0235">DNA replication</keyword>
<evidence type="ECO:0000256" key="5">
    <source>
        <dbReference type="ARBA" id="ARBA00022932"/>
    </source>
</evidence>
<proteinExistence type="inferred from homology"/>
<dbReference type="GO" id="GO:0009360">
    <property type="term" value="C:DNA polymerase III complex"/>
    <property type="evidence" value="ECO:0007669"/>
    <property type="project" value="TreeGrafter"/>
</dbReference>
<name>A0A2V2LF98_9RHOB</name>
<evidence type="ECO:0000256" key="7">
    <source>
        <dbReference type="ARBA" id="ARBA00049244"/>
    </source>
</evidence>
<dbReference type="SUPFAM" id="SSF48019">
    <property type="entry name" value="post-AAA+ oligomerization domain-like"/>
    <property type="match status" value="1"/>
</dbReference>
<organism evidence="8 9">
    <name type="scientific">Meridianimarinicoccus roseus</name>
    <dbReference type="NCBI Taxonomy" id="2072018"/>
    <lineage>
        <taxon>Bacteria</taxon>
        <taxon>Pseudomonadati</taxon>
        <taxon>Pseudomonadota</taxon>
        <taxon>Alphaproteobacteria</taxon>
        <taxon>Rhodobacterales</taxon>
        <taxon>Paracoccaceae</taxon>
        <taxon>Meridianimarinicoccus</taxon>
    </lineage>
</organism>
<evidence type="ECO:0000256" key="4">
    <source>
        <dbReference type="ARBA" id="ARBA00022705"/>
    </source>
</evidence>
<evidence type="ECO:0000256" key="2">
    <source>
        <dbReference type="ARBA" id="ARBA00022679"/>
    </source>
</evidence>
<keyword evidence="5" id="KW-0239">DNA-directed DNA polymerase</keyword>
<dbReference type="EMBL" id="QGKU01000047">
    <property type="protein sequence ID" value="PWR01867.1"/>
    <property type="molecule type" value="Genomic_DNA"/>
</dbReference>
<keyword evidence="2" id="KW-0808">Transferase</keyword>
<dbReference type="PANTHER" id="PTHR34388">
    <property type="entry name" value="DNA POLYMERASE III SUBUNIT DELTA"/>
    <property type="match status" value="1"/>
</dbReference>
<dbReference type="GO" id="GO:0006261">
    <property type="term" value="P:DNA-templated DNA replication"/>
    <property type="evidence" value="ECO:0007669"/>
    <property type="project" value="TreeGrafter"/>
</dbReference>
<dbReference type="GO" id="GO:0003677">
    <property type="term" value="F:DNA binding"/>
    <property type="evidence" value="ECO:0007669"/>
    <property type="project" value="InterPro"/>
</dbReference>
<comment type="similarity">
    <text evidence="6">Belongs to the DNA polymerase HolA subunit family.</text>
</comment>
<dbReference type="InterPro" id="IPR008921">
    <property type="entry name" value="DNA_pol3_clamp-load_cplx_C"/>
</dbReference>
<dbReference type="InterPro" id="IPR027417">
    <property type="entry name" value="P-loop_NTPase"/>
</dbReference>
<keyword evidence="9" id="KW-1185">Reference proteome</keyword>
<comment type="catalytic activity">
    <reaction evidence="7">
        <text>DNA(n) + a 2'-deoxyribonucleoside 5'-triphosphate = DNA(n+1) + diphosphate</text>
        <dbReference type="Rhea" id="RHEA:22508"/>
        <dbReference type="Rhea" id="RHEA-COMP:17339"/>
        <dbReference type="Rhea" id="RHEA-COMP:17340"/>
        <dbReference type="ChEBI" id="CHEBI:33019"/>
        <dbReference type="ChEBI" id="CHEBI:61560"/>
        <dbReference type="ChEBI" id="CHEBI:173112"/>
        <dbReference type="EC" id="2.7.7.7"/>
    </reaction>
</comment>
<gene>
    <name evidence="8" type="ORF">DKT77_14835</name>
</gene>
<reference evidence="8 9" key="1">
    <citation type="submission" date="2018-05" db="EMBL/GenBank/DDBJ databases">
        <title>Rhodobacteraceae gen. nov., sp. nov. isolated from sea water.</title>
        <authorList>
            <person name="Ren Y."/>
        </authorList>
    </citation>
    <scope>NUCLEOTIDE SEQUENCE [LARGE SCALE GENOMIC DNA]</scope>
    <source>
        <strain evidence="8 9">TG-679</strain>
    </source>
</reference>
<sequence>MKLSARDAAAFFGKPDPGRAGILIYGPDPMRCALRREQVIAALIGPDGPAEMRLTRLAPQDLRGDPAALSDAVRAQGFFPGPRVVFVEEATEAAAKPAAAVLDDWQPGDAQLVLTAGNLTKGNALRKLFEGHRNAVAAAVYADPPSRAEIEAVIARIGLRDLPAPALADLTALAQTLDPGDFARTVEKLALYKLDDPEPVSADDIAAVAPLSVEAELDEMLNAVAEGRPDQLGPTLNRLQAQGIAPVTMAIGATRHFRTLHAIASHPGGPSQGIGVLRPPVYGPRRDRMQRQAGQWGRARLEDALATLLDTDLALRSGGATAPQGAMIERALMRLSFLARR</sequence>
<protein>
    <recommendedName>
        <fullName evidence="1">DNA-directed DNA polymerase</fullName>
        <ecNumber evidence="1">2.7.7.7</ecNumber>
    </recommendedName>
</protein>
<dbReference type="GO" id="GO:0003887">
    <property type="term" value="F:DNA-directed DNA polymerase activity"/>
    <property type="evidence" value="ECO:0007669"/>
    <property type="project" value="UniProtKB-KW"/>
</dbReference>
<evidence type="ECO:0000313" key="8">
    <source>
        <dbReference type="EMBL" id="PWR01867.1"/>
    </source>
</evidence>
<dbReference type="InterPro" id="IPR005790">
    <property type="entry name" value="DNA_polIII_delta"/>
</dbReference>
<evidence type="ECO:0000256" key="6">
    <source>
        <dbReference type="ARBA" id="ARBA00034754"/>
    </source>
</evidence>
<evidence type="ECO:0000256" key="3">
    <source>
        <dbReference type="ARBA" id="ARBA00022695"/>
    </source>
</evidence>
<dbReference type="NCBIfam" id="TIGR01128">
    <property type="entry name" value="holA"/>
    <property type="match status" value="1"/>
</dbReference>
<dbReference type="Proteomes" id="UP000245680">
    <property type="component" value="Unassembled WGS sequence"/>
</dbReference>
<comment type="caution">
    <text evidence="8">The sequence shown here is derived from an EMBL/GenBank/DDBJ whole genome shotgun (WGS) entry which is preliminary data.</text>
</comment>
<evidence type="ECO:0000313" key="9">
    <source>
        <dbReference type="Proteomes" id="UP000245680"/>
    </source>
</evidence>
<dbReference type="OrthoDB" id="9804983at2"/>
<dbReference type="Gene3D" id="3.40.50.300">
    <property type="entry name" value="P-loop containing nucleotide triphosphate hydrolases"/>
    <property type="match status" value="1"/>
</dbReference>
<dbReference type="Gene3D" id="1.20.272.10">
    <property type="match status" value="1"/>
</dbReference>
<accession>A0A2V2LF98</accession>
<dbReference type="PANTHER" id="PTHR34388:SF1">
    <property type="entry name" value="DNA POLYMERASE III SUBUNIT DELTA"/>
    <property type="match status" value="1"/>
</dbReference>